<evidence type="ECO:0000256" key="8">
    <source>
        <dbReference type="ARBA" id="ARBA00047481"/>
    </source>
</evidence>
<feature type="modified residue" description="N6-(pyridoxal phosphate)lysine" evidence="9">
    <location>
        <position position="226"/>
    </location>
</feature>
<dbReference type="STRING" id="223786.SAMN05216234_11814"/>
<proteinExistence type="inferred from homology"/>
<dbReference type="HAMAP" id="MF_01023">
    <property type="entry name" value="HisC_aminotrans_2"/>
    <property type="match status" value="1"/>
</dbReference>
<evidence type="ECO:0000256" key="1">
    <source>
        <dbReference type="ARBA" id="ARBA00001933"/>
    </source>
</evidence>
<accession>A0A1I5Q2Y6</accession>
<comment type="catalytic activity">
    <reaction evidence="8 9">
        <text>L-histidinol phosphate + 2-oxoglutarate = 3-(imidazol-4-yl)-2-oxopropyl phosphate + L-glutamate</text>
        <dbReference type="Rhea" id="RHEA:23744"/>
        <dbReference type="ChEBI" id="CHEBI:16810"/>
        <dbReference type="ChEBI" id="CHEBI:29985"/>
        <dbReference type="ChEBI" id="CHEBI:57766"/>
        <dbReference type="ChEBI" id="CHEBI:57980"/>
        <dbReference type="EC" id="2.6.1.9"/>
    </reaction>
</comment>
<gene>
    <name evidence="9" type="primary">hisC</name>
    <name evidence="11" type="ORF">SAMN05216234_11814</name>
</gene>
<dbReference type="CDD" id="cd00609">
    <property type="entry name" value="AAT_like"/>
    <property type="match status" value="1"/>
</dbReference>
<dbReference type="Proteomes" id="UP000199227">
    <property type="component" value="Unassembled WGS sequence"/>
</dbReference>
<evidence type="ECO:0000256" key="2">
    <source>
        <dbReference type="ARBA" id="ARBA00005011"/>
    </source>
</evidence>
<sequence length="368" mass="41007">MKFNPVIEHLKTYEPGKPIELVVREFGIDPKDIVKLASNENPKGCSPKAAKVVADAASLMYRYPDDSMMELKAALCQRFGISEKEIIIGAGSDQIIEFLCHAKLYGGAKILQSEVTFAMYQIYAAACGASVIKAPGLAHDLDAMYKLYKEHEPEIIFICAPNNPTGDCLDLKDIENFIEKIDENTLVVVDGAYQEYASYKDPNKAINPADLINKFSNTIYLGTFSKAYGLGGMRVGYGIASEHIIKSLYKLRPPFNVTTLSLIAAVESLKDSEFVEESIKECFEQMNSYIEFAQKFGIKVIESYTNFITYILDGINDSTFIADALLRQGIIVRNLKGYGLNAIRITIGKENENQRFFNAMQELLKTGK</sequence>
<evidence type="ECO:0000256" key="9">
    <source>
        <dbReference type="HAMAP-Rule" id="MF_01023"/>
    </source>
</evidence>
<dbReference type="InterPro" id="IPR001917">
    <property type="entry name" value="Aminotrans_II_pyridoxalP_BS"/>
</dbReference>
<keyword evidence="9" id="KW-0028">Amino-acid biosynthesis</keyword>
<keyword evidence="7 9" id="KW-0663">Pyridoxal phosphate</keyword>
<dbReference type="InterPro" id="IPR050106">
    <property type="entry name" value="HistidinolP_aminotransfase"/>
</dbReference>
<dbReference type="Pfam" id="PF00155">
    <property type="entry name" value="Aminotran_1_2"/>
    <property type="match status" value="1"/>
</dbReference>
<evidence type="ECO:0000256" key="6">
    <source>
        <dbReference type="ARBA" id="ARBA00022679"/>
    </source>
</evidence>
<dbReference type="NCBIfam" id="TIGR01141">
    <property type="entry name" value="hisC"/>
    <property type="match status" value="1"/>
</dbReference>
<comment type="pathway">
    <text evidence="2 9">Amino-acid biosynthesis; L-histidine biosynthesis; L-histidine from 5-phospho-alpha-D-ribose 1-diphosphate: step 7/9.</text>
</comment>
<evidence type="ECO:0000313" key="11">
    <source>
        <dbReference type="EMBL" id="SFP40380.1"/>
    </source>
</evidence>
<dbReference type="RefSeq" id="WP_092912450.1">
    <property type="nucleotide sequence ID" value="NZ_FOXB01000018.1"/>
</dbReference>
<dbReference type="GO" id="GO:0030170">
    <property type="term" value="F:pyridoxal phosphate binding"/>
    <property type="evidence" value="ECO:0007669"/>
    <property type="project" value="InterPro"/>
</dbReference>
<dbReference type="InterPro" id="IPR015424">
    <property type="entry name" value="PyrdxlP-dep_Trfase"/>
</dbReference>
<dbReference type="PANTHER" id="PTHR43643:SF3">
    <property type="entry name" value="HISTIDINOL-PHOSPHATE AMINOTRANSFERASE"/>
    <property type="match status" value="1"/>
</dbReference>
<dbReference type="PANTHER" id="PTHR43643">
    <property type="entry name" value="HISTIDINOL-PHOSPHATE AMINOTRANSFERASE 2"/>
    <property type="match status" value="1"/>
</dbReference>
<dbReference type="PROSITE" id="PS00599">
    <property type="entry name" value="AA_TRANSFER_CLASS_2"/>
    <property type="match status" value="1"/>
</dbReference>
<keyword evidence="12" id="KW-1185">Reference proteome</keyword>
<dbReference type="AlphaFoldDB" id="A0A1I5Q2Y6"/>
<dbReference type="InterPro" id="IPR015422">
    <property type="entry name" value="PyrdxlP-dep_Trfase_small"/>
</dbReference>
<dbReference type="EMBL" id="FOXB01000018">
    <property type="protein sequence ID" value="SFP40380.1"/>
    <property type="molecule type" value="Genomic_DNA"/>
</dbReference>
<evidence type="ECO:0000256" key="5">
    <source>
        <dbReference type="ARBA" id="ARBA00022576"/>
    </source>
</evidence>
<dbReference type="Gene3D" id="3.90.1150.10">
    <property type="entry name" value="Aspartate Aminotransferase, domain 1"/>
    <property type="match status" value="1"/>
</dbReference>
<evidence type="ECO:0000256" key="3">
    <source>
        <dbReference type="ARBA" id="ARBA00007970"/>
    </source>
</evidence>
<dbReference type="EC" id="2.6.1.9" evidence="9"/>
<dbReference type="InterPro" id="IPR004839">
    <property type="entry name" value="Aminotransferase_I/II_large"/>
</dbReference>
<dbReference type="SUPFAM" id="SSF53383">
    <property type="entry name" value="PLP-dependent transferases"/>
    <property type="match status" value="1"/>
</dbReference>
<organism evidence="11 12">
    <name type="scientific">Hydrogenimonas thermophila</name>
    <dbReference type="NCBI Taxonomy" id="223786"/>
    <lineage>
        <taxon>Bacteria</taxon>
        <taxon>Pseudomonadati</taxon>
        <taxon>Campylobacterota</taxon>
        <taxon>Epsilonproteobacteria</taxon>
        <taxon>Campylobacterales</taxon>
        <taxon>Hydrogenimonadaceae</taxon>
        <taxon>Hydrogenimonas</taxon>
    </lineage>
</organism>
<keyword evidence="6 9" id="KW-0808">Transferase</keyword>
<comment type="similarity">
    <text evidence="3 9">Belongs to the class-II pyridoxal-phosphate-dependent aminotransferase family. Histidinol-phosphate aminotransferase subfamily.</text>
</comment>
<dbReference type="OrthoDB" id="9813612at2"/>
<reference evidence="11 12" key="1">
    <citation type="submission" date="2016-10" db="EMBL/GenBank/DDBJ databases">
        <authorList>
            <person name="de Groot N.N."/>
        </authorList>
    </citation>
    <scope>NUCLEOTIDE SEQUENCE [LARGE SCALE GENOMIC DNA]</scope>
    <source>
        <strain evidence="11 12">EP1-55-1</strain>
    </source>
</reference>
<dbReference type="GO" id="GO:0004400">
    <property type="term" value="F:histidinol-phosphate transaminase activity"/>
    <property type="evidence" value="ECO:0007669"/>
    <property type="project" value="UniProtKB-UniRule"/>
</dbReference>
<evidence type="ECO:0000256" key="7">
    <source>
        <dbReference type="ARBA" id="ARBA00022898"/>
    </source>
</evidence>
<dbReference type="GO" id="GO:0000105">
    <property type="term" value="P:L-histidine biosynthetic process"/>
    <property type="evidence" value="ECO:0007669"/>
    <property type="project" value="UniProtKB-UniRule"/>
</dbReference>
<comment type="cofactor">
    <cofactor evidence="1 9">
        <name>pyridoxal 5'-phosphate</name>
        <dbReference type="ChEBI" id="CHEBI:597326"/>
    </cofactor>
</comment>
<evidence type="ECO:0000313" key="12">
    <source>
        <dbReference type="Proteomes" id="UP000199227"/>
    </source>
</evidence>
<dbReference type="InterPro" id="IPR015421">
    <property type="entry name" value="PyrdxlP-dep_Trfase_major"/>
</dbReference>
<evidence type="ECO:0000256" key="4">
    <source>
        <dbReference type="ARBA" id="ARBA00011738"/>
    </source>
</evidence>
<keyword evidence="9" id="KW-0368">Histidine biosynthesis</keyword>
<dbReference type="InterPro" id="IPR005861">
    <property type="entry name" value="HisP_aminotrans"/>
</dbReference>
<comment type="subunit">
    <text evidence="4 9">Homodimer.</text>
</comment>
<dbReference type="Gene3D" id="3.40.640.10">
    <property type="entry name" value="Type I PLP-dependent aspartate aminotransferase-like (Major domain)"/>
    <property type="match status" value="1"/>
</dbReference>
<protein>
    <recommendedName>
        <fullName evidence="9">Histidinol-phosphate aminotransferase</fullName>
        <ecNumber evidence="9">2.6.1.9</ecNumber>
    </recommendedName>
    <alternativeName>
        <fullName evidence="9">Imidazole acetol-phosphate transaminase</fullName>
    </alternativeName>
</protein>
<dbReference type="UniPathway" id="UPA00031">
    <property type="reaction ID" value="UER00012"/>
</dbReference>
<feature type="domain" description="Aminotransferase class I/classII large" evidence="10">
    <location>
        <begin position="31"/>
        <end position="358"/>
    </location>
</feature>
<evidence type="ECO:0000259" key="10">
    <source>
        <dbReference type="Pfam" id="PF00155"/>
    </source>
</evidence>
<keyword evidence="5 9" id="KW-0032">Aminotransferase</keyword>
<name>A0A1I5Q2Y6_9BACT</name>